<dbReference type="AlphaFoldDB" id="A0A1X7TGK2"/>
<dbReference type="OrthoDB" id="25987at2759"/>
<organism evidence="2">
    <name type="scientific">Amphimedon queenslandica</name>
    <name type="common">Sponge</name>
    <dbReference type="NCBI Taxonomy" id="400682"/>
    <lineage>
        <taxon>Eukaryota</taxon>
        <taxon>Metazoa</taxon>
        <taxon>Porifera</taxon>
        <taxon>Demospongiae</taxon>
        <taxon>Heteroscleromorpha</taxon>
        <taxon>Haplosclerida</taxon>
        <taxon>Niphatidae</taxon>
        <taxon>Amphimedon</taxon>
    </lineage>
</organism>
<feature type="compositionally biased region" description="Polar residues" evidence="1">
    <location>
        <begin position="89"/>
        <end position="99"/>
    </location>
</feature>
<reference evidence="2" key="1">
    <citation type="submission" date="2017-05" db="UniProtKB">
        <authorList>
            <consortium name="EnsemblMetazoa"/>
        </authorList>
    </citation>
    <scope>IDENTIFICATION</scope>
</reference>
<dbReference type="EnsemblMetazoa" id="Aqu2.1.13813_001">
    <property type="protein sequence ID" value="Aqu2.1.13813_001"/>
    <property type="gene ID" value="Aqu2.1.13813"/>
</dbReference>
<feature type="compositionally biased region" description="Acidic residues" evidence="1">
    <location>
        <begin position="104"/>
        <end position="120"/>
    </location>
</feature>
<name>A0A1X7TGK2_AMPQE</name>
<dbReference type="InParanoid" id="A0A1X7TGK2"/>
<evidence type="ECO:0000256" key="1">
    <source>
        <dbReference type="SAM" id="MobiDB-lite"/>
    </source>
</evidence>
<proteinExistence type="predicted"/>
<feature type="region of interest" description="Disordered" evidence="1">
    <location>
        <begin position="67"/>
        <end position="120"/>
    </location>
</feature>
<sequence>MKLNDVLKRPLEFISPALLFNGKLCLYYACMKEADFDAIKEEKLTTFPDMAKLYEELLSVCSAREVSKGSSSHKTSKEKHKQSAVASKKTYSTPVSTANRFELLDLDSDDSDEDDSNEEN</sequence>
<accession>A0A1X7TGK2</accession>
<evidence type="ECO:0000313" key="2">
    <source>
        <dbReference type="EnsemblMetazoa" id="Aqu2.1.13813_001"/>
    </source>
</evidence>
<protein>
    <submittedName>
        <fullName evidence="2">Uncharacterized protein</fullName>
    </submittedName>
</protein>